<sequence length="362" mass="41107">MIPAIRAASRRQCRIPPATNSIKCRRFSSPVPPPIRHNAPKAQVVPPPLPQKKHSLLGPTPKKPDLKERPSVLARAIEHKSASSTTASSTPVIETSKRDLEDAEKHGLMKPAPPNANWARRLLHKAIELFKFYYRGIKLVFTNRKRVAEIKSRIHAGGSPMTRTEFRFIEQYYEDIRKLVPFIIIVLVVEEIVPLIAIYAPFMLPSTCILPSQKERIYIQKETKALSIAAEYQDTLKQLANEAAEASPFSFSRISIPEGFMAVCGILRLSTWGPDLLRKRRIRQHLNFIAMDDELLAKEEKLEAEEVRSALEERGLLFSEVSLSEQRRRLNWWLSSITQGNDGEDAVSTRLRYILRNSVSSA</sequence>
<dbReference type="Pfam" id="PF07766">
    <property type="entry name" value="LETM1_RBD"/>
    <property type="match status" value="2"/>
</dbReference>
<protein>
    <recommendedName>
        <fullName evidence="10">Letm1 RBD domain-containing protein</fullName>
    </recommendedName>
</protein>
<name>A0A067NUT9_PLEO1</name>
<feature type="compositionally biased region" description="Basic and acidic residues" evidence="8">
    <location>
        <begin position="62"/>
        <end position="81"/>
    </location>
</feature>
<feature type="transmembrane region" description="Helical" evidence="9">
    <location>
        <begin position="179"/>
        <end position="204"/>
    </location>
</feature>
<evidence type="ECO:0000256" key="2">
    <source>
        <dbReference type="ARBA" id="ARBA00022692"/>
    </source>
</evidence>
<reference evidence="12" key="1">
    <citation type="journal article" date="2014" name="Proc. Natl. Acad. Sci. U.S.A.">
        <title>Extensive sampling of basidiomycete genomes demonstrates inadequacy of the white-rot/brown-rot paradigm for wood decay fungi.</title>
        <authorList>
            <person name="Riley R."/>
            <person name="Salamov A.A."/>
            <person name="Brown D.W."/>
            <person name="Nagy L.G."/>
            <person name="Floudas D."/>
            <person name="Held B.W."/>
            <person name="Levasseur A."/>
            <person name="Lombard V."/>
            <person name="Morin E."/>
            <person name="Otillar R."/>
            <person name="Lindquist E.A."/>
            <person name="Sun H."/>
            <person name="LaButti K.M."/>
            <person name="Schmutz J."/>
            <person name="Jabbour D."/>
            <person name="Luo H."/>
            <person name="Baker S.E."/>
            <person name="Pisabarro A.G."/>
            <person name="Walton J.D."/>
            <person name="Blanchette R.A."/>
            <person name="Henrissat B."/>
            <person name="Martin F."/>
            <person name="Cullen D."/>
            <person name="Hibbett D.S."/>
            <person name="Grigoriev I.V."/>
        </authorList>
    </citation>
    <scope>NUCLEOTIDE SEQUENCE [LARGE SCALE GENOMIC DNA]</scope>
    <source>
        <strain evidence="12">PC15</strain>
    </source>
</reference>
<evidence type="ECO:0000256" key="9">
    <source>
        <dbReference type="SAM" id="Phobius"/>
    </source>
</evidence>
<dbReference type="EMBL" id="KL198008">
    <property type="protein sequence ID" value="KDQ27887.1"/>
    <property type="molecule type" value="Genomic_DNA"/>
</dbReference>
<dbReference type="PANTHER" id="PTHR14009:SF1">
    <property type="entry name" value="MITOCHONDRIAL PROTON_CALCIUM EXCHANGER PROTEIN"/>
    <property type="match status" value="1"/>
</dbReference>
<dbReference type="STRING" id="1137138.A0A067NUT9"/>
<dbReference type="AlphaFoldDB" id="A0A067NUT9"/>
<feature type="region of interest" description="Disordered" evidence="8">
    <location>
        <begin position="30"/>
        <end position="99"/>
    </location>
</feature>
<dbReference type="VEuPathDB" id="FungiDB:PLEOSDRAFT_1112751"/>
<dbReference type="Proteomes" id="UP000027073">
    <property type="component" value="Unassembled WGS sequence"/>
</dbReference>
<keyword evidence="6 9" id="KW-0472">Membrane</keyword>
<dbReference type="HOGENOM" id="CLU_037786_0_0_1"/>
<dbReference type="OrthoDB" id="73691at2759"/>
<dbReference type="GO" id="GO:0030003">
    <property type="term" value="P:intracellular monoatomic cation homeostasis"/>
    <property type="evidence" value="ECO:0007669"/>
    <property type="project" value="TreeGrafter"/>
</dbReference>
<evidence type="ECO:0000256" key="7">
    <source>
        <dbReference type="PROSITE-ProRule" id="PRU01094"/>
    </source>
</evidence>
<dbReference type="InterPro" id="IPR033122">
    <property type="entry name" value="LETM1-like_RBD"/>
</dbReference>
<accession>A0A067NUT9</accession>
<evidence type="ECO:0000256" key="3">
    <source>
        <dbReference type="ARBA" id="ARBA00022792"/>
    </source>
</evidence>
<dbReference type="PROSITE" id="PS51758">
    <property type="entry name" value="LETM1_RBD"/>
    <property type="match status" value="1"/>
</dbReference>
<gene>
    <name evidence="11" type="ORF">PLEOSDRAFT_1112751</name>
</gene>
<evidence type="ECO:0000256" key="4">
    <source>
        <dbReference type="ARBA" id="ARBA00022989"/>
    </source>
</evidence>
<evidence type="ECO:0000259" key="10">
    <source>
        <dbReference type="PROSITE" id="PS51758"/>
    </source>
</evidence>
<evidence type="ECO:0000256" key="1">
    <source>
        <dbReference type="ARBA" id="ARBA00004434"/>
    </source>
</evidence>
<keyword evidence="3" id="KW-0999">Mitochondrion inner membrane</keyword>
<keyword evidence="2 9" id="KW-0812">Transmembrane</keyword>
<organism evidence="11 12">
    <name type="scientific">Pleurotus ostreatus (strain PC15)</name>
    <name type="common">Oyster mushroom</name>
    <dbReference type="NCBI Taxonomy" id="1137138"/>
    <lineage>
        <taxon>Eukaryota</taxon>
        <taxon>Fungi</taxon>
        <taxon>Dikarya</taxon>
        <taxon>Basidiomycota</taxon>
        <taxon>Agaricomycotina</taxon>
        <taxon>Agaricomycetes</taxon>
        <taxon>Agaricomycetidae</taxon>
        <taxon>Agaricales</taxon>
        <taxon>Pleurotineae</taxon>
        <taxon>Pleurotaceae</taxon>
        <taxon>Pleurotus</taxon>
    </lineage>
</organism>
<evidence type="ECO:0000313" key="11">
    <source>
        <dbReference type="EMBL" id="KDQ27887.1"/>
    </source>
</evidence>
<dbReference type="GO" id="GO:0005743">
    <property type="term" value="C:mitochondrial inner membrane"/>
    <property type="evidence" value="ECO:0007669"/>
    <property type="project" value="UniProtKB-SubCell"/>
</dbReference>
<dbReference type="InParanoid" id="A0A067NUT9"/>
<feature type="domain" description="Letm1 RBD" evidence="10">
    <location>
        <begin position="172"/>
        <end position="362"/>
    </location>
</feature>
<keyword evidence="5 7" id="KW-0496">Mitochondrion</keyword>
<dbReference type="InterPro" id="IPR044202">
    <property type="entry name" value="LETM1/MDM38-like"/>
</dbReference>
<dbReference type="PANTHER" id="PTHR14009">
    <property type="entry name" value="LEUCINE ZIPPER-EF-HAND CONTAINING TRANSMEMBRANE PROTEIN"/>
    <property type="match status" value="1"/>
</dbReference>
<evidence type="ECO:0000256" key="5">
    <source>
        <dbReference type="ARBA" id="ARBA00023128"/>
    </source>
</evidence>
<evidence type="ECO:0000256" key="6">
    <source>
        <dbReference type="ARBA" id="ARBA00023136"/>
    </source>
</evidence>
<evidence type="ECO:0000256" key="8">
    <source>
        <dbReference type="SAM" id="MobiDB-lite"/>
    </source>
</evidence>
<comment type="subcellular location">
    <subcellularLocation>
        <location evidence="1">Mitochondrion inner membrane</location>
        <topology evidence="1">Single-pass membrane protein</topology>
    </subcellularLocation>
</comment>
<evidence type="ECO:0000313" key="12">
    <source>
        <dbReference type="Proteomes" id="UP000027073"/>
    </source>
</evidence>
<keyword evidence="4 9" id="KW-1133">Transmembrane helix</keyword>
<dbReference type="GO" id="GO:0043022">
    <property type="term" value="F:ribosome binding"/>
    <property type="evidence" value="ECO:0007669"/>
    <property type="project" value="InterPro"/>
</dbReference>
<proteinExistence type="predicted"/>